<protein>
    <submittedName>
        <fullName evidence="2">Peptidyl-tRNA hydrolase</fullName>
    </submittedName>
</protein>
<keyword evidence="1" id="KW-1133">Transmembrane helix</keyword>
<evidence type="ECO:0000313" key="2">
    <source>
        <dbReference type="EMBL" id="KAL1226565.1"/>
    </source>
</evidence>
<proteinExistence type="predicted"/>
<keyword evidence="1" id="KW-0812">Transmembrane</keyword>
<keyword evidence="3" id="KW-1185">Reference proteome</keyword>
<organism evidence="2 3">
    <name type="scientific">Trichinella spiralis</name>
    <name type="common">Trichina worm</name>
    <dbReference type="NCBI Taxonomy" id="6334"/>
    <lineage>
        <taxon>Eukaryota</taxon>
        <taxon>Metazoa</taxon>
        <taxon>Ecdysozoa</taxon>
        <taxon>Nematoda</taxon>
        <taxon>Enoplea</taxon>
        <taxon>Dorylaimia</taxon>
        <taxon>Trichinellida</taxon>
        <taxon>Trichinellidae</taxon>
        <taxon>Trichinella</taxon>
    </lineage>
</organism>
<keyword evidence="2" id="KW-0378">Hydrolase</keyword>
<reference evidence="2 3" key="1">
    <citation type="submission" date="2024-07" db="EMBL/GenBank/DDBJ databases">
        <title>Enhanced genomic and transcriptomic resources for Trichinella pseudospiralis and T. spiralis underpin the discovery of pronounced molecular differences between stages and species.</title>
        <authorList>
            <person name="Pasi K.K."/>
            <person name="La Rosa G."/>
            <person name="Gomez-Morales M.A."/>
            <person name="Tosini F."/>
            <person name="Sumanam S."/>
            <person name="Young N.D."/>
            <person name="Chang B.C."/>
            <person name="Robin G.B."/>
        </authorList>
    </citation>
    <scope>NUCLEOTIDE SEQUENCE [LARGE SCALE GENOMIC DNA]</scope>
    <source>
        <strain evidence="2">ISS534</strain>
    </source>
</reference>
<dbReference type="Proteomes" id="UP001558632">
    <property type="component" value="Unassembled WGS sequence"/>
</dbReference>
<comment type="caution">
    <text evidence="2">The sequence shown here is derived from an EMBL/GenBank/DDBJ whole genome shotgun (WGS) entry which is preliminary data.</text>
</comment>
<evidence type="ECO:0000256" key="1">
    <source>
        <dbReference type="SAM" id="Phobius"/>
    </source>
</evidence>
<name>A0ABR3K1B9_TRISP</name>
<evidence type="ECO:0000313" key="3">
    <source>
        <dbReference type="Proteomes" id="UP001558632"/>
    </source>
</evidence>
<dbReference type="EMBL" id="JBEUSY010000566">
    <property type="protein sequence ID" value="KAL1226565.1"/>
    <property type="molecule type" value="Genomic_DNA"/>
</dbReference>
<gene>
    <name evidence="2" type="ORF">TSPI_08165</name>
</gene>
<sequence>MVPLGKSRPKWQTQSKNHNKMEGTVYVVFHRKCILLHQYWKIFHFSFTLAQIWTLLHHPLHMLHVVLLLVKYSSFLLGLFEQAKQNLNRMTLTVCSEPSKR</sequence>
<feature type="transmembrane region" description="Helical" evidence="1">
    <location>
        <begin position="62"/>
        <end position="80"/>
    </location>
</feature>
<feature type="transmembrane region" description="Helical" evidence="1">
    <location>
        <begin position="39"/>
        <end position="56"/>
    </location>
</feature>
<accession>A0ABR3K1B9</accession>
<dbReference type="GO" id="GO:0016787">
    <property type="term" value="F:hydrolase activity"/>
    <property type="evidence" value="ECO:0007669"/>
    <property type="project" value="UniProtKB-KW"/>
</dbReference>
<keyword evidence="1" id="KW-0472">Membrane</keyword>